<dbReference type="AlphaFoldDB" id="A0A4R8MBA2"/>
<name>A0A4R8MBA2_9BACT</name>
<dbReference type="EMBL" id="SORI01000003">
    <property type="protein sequence ID" value="TDY62940.1"/>
    <property type="molecule type" value="Genomic_DNA"/>
</dbReference>
<evidence type="ECO:0000313" key="2">
    <source>
        <dbReference type="Proteomes" id="UP000295066"/>
    </source>
</evidence>
<accession>A0A4R8MBA2</accession>
<dbReference type="Proteomes" id="UP000295066">
    <property type="component" value="Unassembled WGS sequence"/>
</dbReference>
<protein>
    <submittedName>
        <fullName evidence="1">Uncharacterized protein</fullName>
    </submittedName>
</protein>
<reference evidence="1 2" key="1">
    <citation type="submission" date="2019-03" db="EMBL/GenBank/DDBJ databases">
        <title>Genomic Encyclopedia of Type Strains, Phase IV (KMG-IV): sequencing the most valuable type-strain genomes for metagenomic binning, comparative biology and taxonomic classification.</title>
        <authorList>
            <person name="Goeker M."/>
        </authorList>
    </citation>
    <scope>NUCLEOTIDE SEQUENCE [LARGE SCALE GENOMIC DNA]</scope>
    <source>
        <strain evidence="1 2">DSM 25964</strain>
    </source>
</reference>
<organism evidence="1 2">
    <name type="scientific">Aminivibrio pyruvatiphilus</name>
    <dbReference type="NCBI Taxonomy" id="1005740"/>
    <lineage>
        <taxon>Bacteria</taxon>
        <taxon>Thermotogati</taxon>
        <taxon>Synergistota</taxon>
        <taxon>Synergistia</taxon>
        <taxon>Synergistales</taxon>
        <taxon>Aminobacteriaceae</taxon>
        <taxon>Aminivibrio</taxon>
    </lineage>
</organism>
<dbReference type="OrthoDB" id="2741at2"/>
<evidence type="ECO:0000313" key="1">
    <source>
        <dbReference type="EMBL" id="TDY62940.1"/>
    </source>
</evidence>
<keyword evidence="2" id="KW-1185">Reference proteome</keyword>
<gene>
    <name evidence="1" type="ORF">C8D99_103160</name>
</gene>
<proteinExistence type="predicted"/>
<comment type="caution">
    <text evidence="1">The sequence shown here is derived from an EMBL/GenBank/DDBJ whole genome shotgun (WGS) entry which is preliminary data.</text>
</comment>
<sequence>MEYGSLLLLFDGENPCWTEKLVKLAEEDPALLSDMVRDGLAERKGEICVLTGAGRTAFREEAAASFLPAEPGIPALDLGKHLFRTRLRLLLDRKHIQRWGLKEYVPGARFPVPDLEDALLFSHDGGLEWKWPSSPAVERMRSDWPVTGLAARKTAPPPADAAARWFETLGEAPAVFEADLLYLSRYDFQAYTSFAPLPGDRWGLLNADRFFCMDSPSPEKSSLEWFLGTAGRFHLALEVLRRMVLPGYMDLDSHDQDGINWLVFLFEREEEAGRCVSLLAPFGQDLIRPAIPMDVWALSFEALEAFSEKAETIHDLLPVIGKAVVRTP</sequence>
<dbReference type="RefSeq" id="WP_133956598.1">
    <property type="nucleotide sequence ID" value="NZ_SORI01000003.1"/>
</dbReference>